<sequence length="298" mass="31580">MCSQNGGGLTFQELVMRATNGVLNWHTSNLSGTTDSGHVQHKQTWDDVVDHQFSQILPTVNEIHEKGVSSSFGHRLVVPNSVQIAATDSEHVEPDPSDNLPSKQDGSEQMPLLNDHDSNHSGNITNFGSEDVAQQLAIGTGDGATNSLPIKPRDGGQVESHPSVILSGKQHGSGPITSQNQPEGNPSPNITTFCDQVVAPPWPKGTEDGGTNSVQIPAREGGGGWGGGQIEPEPCVTLAGNKDGSVPISSQIEQEGNASGNITMFITNEGSSDFLMMLDGSPERRCFLGSWKCYICND</sequence>
<organism evidence="2 3">
    <name type="scientific">Panicum virgatum</name>
    <name type="common">Blackwell switchgrass</name>
    <dbReference type="NCBI Taxonomy" id="38727"/>
    <lineage>
        <taxon>Eukaryota</taxon>
        <taxon>Viridiplantae</taxon>
        <taxon>Streptophyta</taxon>
        <taxon>Embryophyta</taxon>
        <taxon>Tracheophyta</taxon>
        <taxon>Spermatophyta</taxon>
        <taxon>Magnoliopsida</taxon>
        <taxon>Liliopsida</taxon>
        <taxon>Poales</taxon>
        <taxon>Poaceae</taxon>
        <taxon>PACMAD clade</taxon>
        <taxon>Panicoideae</taxon>
        <taxon>Panicodae</taxon>
        <taxon>Paniceae</taxon>
        <taxon>Panicinae</taxon>
        <taxon>Panicum</taxon>
        <taxon>Panicum sect. Hiantes</taxon>
    </lineage>
</organism>
<dbReference type="EMBL" id="CM029054">
    <property type="protein sequence ID" value="KAG2537081.1"/>
    <property type="molecule type" value="Genomic_DNA"/>
</dbReference>
<evidence type="ECO:0000313" key="2">
    <source>
        <dbReference type="EMBL" id="KAG2537081.1"/>
    </source>
</evidence>
<feature type="region of interest" description="Disordered" evidence="1">
    <location>
        <begin position="88"/>
        <end position="127"/>
    </location>
</feature>
<proteinExistence type="predicted"/>
<comment type="caution">
    <text evidence="2">The sequence shown here is derived from an EMBL/GenBank/DDBJ whole genome shotgun (WGS) entry which is preliminary data.</text>
</comment>
<feature type="region of interest" description="Disordered" evidence="1">
    <location>
        <begin position="140"/>
        <end position="189"/>
    </location>
</feature>
<gene>
    <name evidence="2" type="ORF">PVAP13_9NG244900</name>
</gene>
<evidence type="ECO:0000313" key="3">
    <source>
        <dbReference type="Proteomes" id="UP000823388"/>
    </source>
</evidence>
<keyword evidence="3" id="KW-1185">Reference proteome</keyword>
<protein>
    <submittedName>
        <fullName evidence="2">Uncharacterized protein</fullName>
    </submittedName>
</protein>
<evidence type="ECO:0000256" key="1">
    <source>
        <dbReference type="SAM" id="MobiDB-lite"/>
    </source>
</evidence>
<accession>A0A8T0MI90</accession>
<dbReference type="AlphaFoldDB" id="A0A8T0MI90"/>
<dbReference type="Proteomes" id="UP000823388">
    <property type="component" value="Chromosome 9N"/>
</dbReference>
<feature type="compositionally biased region" description="Polar residues" evidence="1">
    <location>
        <begin position="175"/>
        <end position="189"/>
    </location>
</feature>
<name>A0A8T0MI90_PANVG</name>
<reference evidence="2 3" key="1">
    <citation type="submission" date="2020-05" db="EMBL/GenBank/DDBJ databases">
        <title>WGS assembly of Panicum virgatum.</title>
        <authorList>
            <person name="Lovell J.T."/>
            <person name="Jenkins J."/>
            <person name="Shu S."/>
            <person name="Juenger T.E."/>
            <person name="Schmutz J."/>
        </authorList>
    </citation>
    <scope>NUCLEOTIDE SEQUENCE [LARGE SCALE GENOMIC DNA]</scope>
    <source>
        <strain evidence="3">cv. AP13</strain>
    </source>
</reference>